<dbReference type="PANTHER" id="PTHR11228:SF34">
    <property type="entry name" value="TUNGSTEN-CONTAINING ALDEHYDE FERREDOXIN OXIDOREDUCTASE COFACTOR MODIFYING PROTEIN"/>
    <property type="match status" value="1"/>
</dbReference>
<dbReference type="PATRIC" id="fig|1121326.3.peg.4109"/>
<dbReference type="InterPro" id="IPR017200">
    <property type="entry name" value="PqqE-like"/>
</dbReference>
<dbReference type="OrthoDB" id="7021155at2"/>
<dbReference type="CDD" id="cd21123">
    <property type="entry name" value="SPASM_MftC-like"/>
    <property type="match status" value="1"/>
</dbReference>
<evidence type="ECO:0000256" key="3">
    <source>
        <dbReference type="ARBA" id="ARBA00022691"/>
    </source>
</evidence>
<keyword evidence="2" id="KW-0004">4Fe-4S</keyword>
<dbReference type="PIRSF" id="PIRSF037420">
    <property type="entry name" value="PQQ_syn_pqqE"/>
    <property type="match status" value="1"/>
</dbReference>
<dbReference type="InterPro" id="IPR034391">
    <property type="entry name" value="AdoMet-like_SPASM_containing"/>
</dbReference>
<dbReference type="CDD" id="cd01335">
    <property type="entry name" value="Radical_SAM"/>
    <property type="match status" value="1"/>
</dbReference>
<dbReference type="AlphaFoldDB" id="A0A161WF63"/>
<dbReference type="InterPro" id="IPR023885">
    <property type="entry name" value="4Fe4S-binding_SPASM_dom"/>
</dbReference>
<keyword evidence="4" id="KW-0479">Metal-binding</keyword>
<evidence type="ECO:0000313" key="8">
    <source>
        <dbReference type="EMBL" id="KZL90285.1"/>
    </source>
</evidence>
<dbReference type="Proteomes" id="UP000076603">
    <property type="component" value="Unassembled WGS sequence"/>
</dbReference>
<dbReference type="GO" id="GO:0046872">
    <property type="term" value="F:metal ion binding"/>
    <property type="evidence" value="ECO:0007669"/>
    <property type="project" value="UniProtKB-KW"/>
</dbReference>
<dbReference type="Pfam" id="PF04055">
    <property type="entry name" value="Radical_SAM"/>
    <property type="match status" value="1"/>
</dbReference>
<evidence type="ECO:0000256" key="1">
    <source>
        <dbReference type="ARBA" id="ARBA00001966"/>
    </source>
</evidence>
<dbReference type="STRING" id="1121326.CLMAG_40560"/>
<dbReference type="EMBL" id="LWAE01000005">
    <property type="protein sequence ID" value="KZL90285.1"/>
    <property type="molecule type" value="Genomic_DNA"/>
</dbReference>
<sequence length="332" mass="37001">MIISWNTTNKCNLKCNHCYRDSGKESECELTTKEAKLLIDQIAATGFKIMIFSGGEPLMREDIFDLINYAGLAGLRPVLGSNGTLISKKTAEELKKAGIAAVGISLDSLDAKKHNNFRGYNDAFRHTICAMKNCRESGIRFQIHTTVMDWNKSEIISITDFAVGVGASAHHIFFLVPTGRGKNIKDELLNSEEYEELLTSIMKKQQQVEIEIKPTCAPQFIRIAQSLNTDIRFKRGCLAGISYCIINPRGDVQACAYLDEVAGNVREKSFDDIWKNSSLFNNLRSQQYSGSCGSCKYKKSCGGCRARAAYYNNGDYMASENLCLYSKALSYD</sequence>
<evidence type="ECO:0000256" key="5">
    <source>
        <dbReference type="ARBA" id="ARBA00023004"/>
    </source>
</evidence>
<dbReference type="GO" id="GO:0003824">
    <property type="term" value="F:catalytic activity"/>
    <property type="evidence" value="ECO:0007669"/>
    <property type="project" value="InterPro"/>
</dbReference>
<proteinExistence type="predicted"/>
<keyword evidence="5" id="KW-0408">Iron</keyword>
<dbReference type="RefSeq" id="WP_066626417.1">
    <property type="nucleotide sequence ID" value="NZ_FQXL01000008.1"/>
</dbReference>
<dbReference type="SFLD" id="SFLDG01387">
    <property type="entry name" value="BtrN-like_SPASM_domain_contain"/>
    <property type="match status" value="1"/>
</dbReference>
<dbReference type="InterPro" id="IPR050377">
    <property type="entry name" value="Radical_SAM_PqqE_MftC-like"/>
</dbReference>
<dbReference type="InterPro" id="IPR058240">
    <property type="entry name" value="rSAM_sf"/>
</dbReference>
<dbReference type="NCBIfam" id="TIGR04055">
    <property type="entry name" value="rSAM_NirJ2"/>
    <property type="match status" value="1"/>
</dbReference>
<dbReference type="InterPro" id="IPR013785">
    <property type="entry name" value="Aldolase_TIM"/>
</dbReference>
<dbReference type="PROSITE" id="PS51918">
    <property type="entry name" value="RADICAL_SAM"/>
    <property type="match status" value="1"/>
</dbReference>
<dbReference type="PANTHER" id="PTHR11228">
    <property type="entry name" value="RADICAL SAM DOMAIN PROTEIN"/>
    <property type="match status" value="1"/>
</dbReference>
<dbReference type="SFLD" id="SFLDG01386">
    <property type="entry name" value="main_SPASM_domain-containing"/>
    <property type="match status" value="1"/>
</dbReference>
<dbReference type="SFLD" id="SFLDS00029">
    <property type="entry name" value="Radical_SAM"/>
    <property type="match status" value="2"/>
</dbReference>
<keyword evidence="3" id="KW-0949">S-adenosyl-L-methionine</keyword>
<dbReference type="InterPro" id="IPR006638">
    <property type="entry name" value="Elp3/MiaA/NifB-like_rSAM"/>
</dbReference>
<organism evidence="8 9">
    <name type="scientific">Clostridium magnum DSM 2767</name>
    <dbReference type="NCBI Taxonomy" id="1121326"/>
    <lineage>
        <taxon>Bacteria</taxon>
        <taxon>Bacillati</taxon>
        <taxon>Bacillota</taxon>
        <taxon>Clostridia</taxon>
        <taxon>Eubacteriales</taxon>
        <taxon>Clostridiaceae</taxon>
        <taxon>Clostridium</taxon>
    </lineage>
</organism>
<dbReference type="Pfam" id="PF13186">
    <property type="entry name" value="SPASM"/>
    <property type="match status" value="1"/>
</dbReference>
<dbReference type="NCBIfam" id="TIGR04085">
    <property type="entry name" value="rSAM_more_4Fe4S"/>
    <property type="match status" value="1"/>
</dbReference>
<evidence type="ECO:0000256" key="2">
    <source>
        <dbReference type="ARBA" id="ARBA00022485"/>
    </source>
</evidence>
<evidence type="ECO:0000313" key="9">
    <source>
        <dbReference type="Proteomes" id="UP000076603"/>
    </source>
</evidence>
<protein>
    <submittedName>
        <fullName evidence="8">Antilisterial bacteriocin subtilosin biosynthesis protein AlbA</fullName>
    </submittedName>
</protein>
<keyword evidence="6" id="KW-0411">Iron-sulfur</keyword>
<dbReference type="SMART" id="SM00729">
    <property type="entry name" value="Elp3"/>
    <property type="match status" value="1"/>
</dbReference>
<evidence type="ECO:0000259" key="7">
    <source>
        <dbReference type="PROSITE" id="PS51918"/>
    </source>
</evidence>
<reference evidence="8 9" key="1">
    <citation type="submission" date="2016-04" db="EMBL/GenBank/DDBJ databases">
        <title>Genome sequence of Clostridium magnum DSM 2767.</title>
        <authorList>
            <person name="Poehlein A."/>
            <person name="Uhlig R."/>
            <person name="Fischer R."/>
            <person name="Bahl H."/>
            <person name="Daniel R."/>
        </authorList>
    </citation>
    <scope>NUCLEOTIDE SEQUENCE [LARGE SCALE GENOMIC DNA]</scope>
    <source>
        <strain evidence="8 9">DSM 2767</strain>
    </source>
</reference>
<keyword evidence="9" id="KW-1185">Reference proteome</keyword>
<dbReference type="InterPro" id="IPR007197">
    <property type="entry name" value="rSAM"/>
</dbReference>
<dbReference type="SUPFAM" id="SSF102114">
    <property type="entry name" value="Radical SAM enzymes"/>
    <property type="match status" value="1"/>
</dbReference>
<name>A0A161WF63_9CLOT</name>
<accession>A0A161WF63</accession>
<gene>
    <name evidence="8" type="primary">albA_4</name>
    <name evidence="8" type="ORF">CLMAG_40560</name>
</gene>
<evidence type="ECO:0000256" key="6">
    <source>
        <dbReference type="ARBA" id="ARBA00023014"/>
    </source>
</evidence>
<dbReference type="InterPro" id="IPR027633">
    <property type="entry name" value="rSAM_NirJ2"/>
</dbReference>
<dbReference type="SFLD" id="SFLDG01067">
    <property type="entry name" value="SPASM/twitch_domain_containing"/>
    <property type="match status" value="2"/>
</dbReference>
<evidence type="ECO:0000256" key="4">
    <source>
        <dbReference type="ARBA" id="ARBA00022723"/>
    </source>
</evidence>
<feature type="domain" description="Radical SAM core" evidence="7">
    <location>
        <begin position="1"/>
        <end position="207"/>
    </location>
</feature>
<comment type="cofactor">
    <cofactor evidence="1">
        <name>[4Fe-4S] cluster</name>
        <dbReference type="ChEBI" id="CHEBI:49883"/>
    </cofactor>
</comment>
<comment type="caution">
    <text evidence="8">The sequence shown here is derived from an EMBL/GenBank/DDBJ whole genome shotgun (WGS) entry which is preliminary data.</text>
</comment>
<dbReference type="Gene3D" id="3.20.20.70">
    <property type="entry name" value="Aldolase class I"/>
    <property type="match status" value="1"/>
</dbReference>
<dbReference type="GO" id="GO:0051539">
    <property type="term" value="F:4 iron, 4 sulfur cluster binding"/>
    <property type="evidence" value="ECO:0007669"/>
    <property type="project" value="UniProtKB-KW"/>
</dbReference>